<keyword evidence="4" id="KW-1185">Reference proteome</keyword>
<evidence type="ECO:0000313" key="3">
    <source>
        <dbReference type="EMBL" id="RAW10225.1"/>
    </source>
</evidence>
<dbReference type="InterPro" id="IPR009936">
    <property type="entry name" value="DUF1468"/>
</dbReference>
<feature type="transmembrane region" description="Helical" evidence="1">
    <location>
        <begin position="156"/>
        <end position="177"/>
    </location>
</feature>
<organism evidence="3 4">
    <name type="scientific">Phytoactinopolyspora halophila</name>
    <dbReference type="NCBI Taxonomy" id="1981511"/>
    <lineage>
        <taxon>Bacteria</taxon>
        <taxon>Bacillati</taxon>
        <taxon>Actinomycetota</taxon>
        <taxon>Actinomycetes</taxon>
        <taxon>Jiangellales</taxon>
        <taxon>Jiangellaceae</taxon>
        <taxon>Phytoactinopolyspora</taxon>
    </lineage>
</organism>
<dbReference type="Pfam" id="PF07331">
    <property type="entry name" value="TctB"/>
    <property type="match status" value="1"/>
</dbReference>
<reference evidence="3 4" key="1">
    <citation type="submission" date="2018-06" db="EMBL/GenBank/DDBJ databases">
        <title>Phytoactinopolyspora halophila sp. nov., a novel halophilic actinomycete isolated from a saline soil in China.</title>
        <authorList>
            <person name="Tang S.-K."/>
        </authorList>
    </citation>
    <scope>NUCLEOTIDE SEQUENCE [LARGE SCALE GENOMIC DNA]</scope>
    <source>
        <strain evidence="3 4">YIM 96934</strain>
    </source>
</reference>
<comment type="caution">
    <text evidence="3">The sequence shown here is derived from an EMBL/GenBank/DDBJ whole genome shotgun (WGS) entry which is preliminary data.</text>
</comment>
<feature type="domain" description="DUF1468" evidence="2">
    <location>
        <begin position="52"/>
        <end position="186"/>
    </location>
</feature>
<dbReference type="EMBL" id="QMIG01000028">
    <property type="protein sequence ID" value="RAW10225.1"/>
    <property type="molecule type" value="Genomic_DNA"/>
</dbReference>
<feature type="transmembrane region" description="Helical" evidence="1">
    <location>
        <begin position="78"/>
        <end position="99"/>
    </location>
</feature>
<accession>A0A329QCU3</accession>
<name>A0A329QCU3_9ACTN</name>
<feature type="transmembrane region" description="Helical" evidence="1">
    <location>
        <begin position="45"/>
        <end position="66"/>
    </location>
</feature>
<sequence length="186" mass="20022">MCVVRGLVVASGAPGAEARRGDLRRGRNVMGTAWESTMEANRRRIGSYLDLVGGLLFAAFAAAMWVQRDYTSEYSGYFPDFLLIAMAVLGVGLGISAWFGRTVRADEHGDPLSGLLRAVVLLLLCFAALPVLGYVITSIVFFAVTATLMRGKSWSLKGLVVDVAVSIVFVGAIYLLFSEVLLVQLP</sequence>
<keyword evidence="1" id="KW-0812">Transmembrane</keyword>
<dbReference type="AlphaFoldDB" id="A0A329QCU3"/>
<keyword evidence="1" id="KW-0472">Membrane</keyword>
<keyword evidence="1" id="KW-1133">Transmembrane helix</keyword>
<dbReference type="Proteomes" id="UP000250462">
    <property type="component" value="Unassembled WGS sequence"/>
</dbReference>
<evidence type="ECO:0000256" key="1">
    <source>
        <dbReference type="SAM" id="Phobius"/>
    </source>
</evidence>
<proteinExistence type="predicted"/>
<evidence type="ECO:0000259" key="2">
    <source>
        <dbReference type="Pfam" id="PF07331"/>
    </source>
</evidence>
<protein>
    <recommendedName>
        <fullName evidence="2">DUF1468 domain-containing protein</fullName>
    </recommendedName>
</protein>
<evidence type="ECO:0000313" key="4">
    <source>
        <dbReference type="Proteomes" id="UP000250462"/>
    </source>
</evidence>
<gene>
    <name evidence="3" type="ORF">DPM12_19265</name>
</gene>
<feature type="transmembrane region" description="Helical" evidence="1">
    <location>
        <begin position="119"/>
        <end position="144"/>
    </location>
</feature>